<dbReference type="AlphaFoldDB" id="A0AAN6YAS1"/>
<dbReference type="PANTHER" id="PTHR21310:SF15">
    <property type="entry name" value="AMINOGLYCOSIDE PHOSPHOTRANSFERASE DOMAIN-CONTAINING PROTEIN"/>
    <property type="match status" value="1"/>
</dbReference>
<dbReference type="InterPro" id="IPR011009">
    <property type="entry name" value="Kinase-like_dom_sf"/>
</dbReference>
<sequence length="385" mass="42723">MADFHCPAELGPQPVTTATTSGSTAPTHPLNIDASIDATHSKPSLPPNFKGIKFTRLKGPHDLPLNLRLRIQASKYISLNSQKNRSSDTIIPLGKTQILKLNTRRNELEAMEFVRANTSIPVPRIYEVYEFPSSSPSSSSKAKQDKQEVGDNIHLLMERLPNAPETWTSMTPEQVRSFGVQLADYLAQLRSLSPPPAPTSSSPLICSVTGGPVYDHRAGHTPFGPFPSISKFHAYLRLGCQPQEWTLDPIVTHIHSDSTSQRYNVKFTHADLNPSNICVSPTGQITGMIDWEFSGFYPEYWEYTKMYFAEGSPAYDRFFEAVHGEDKIAKYEDELKAERNIWRGISPWRYDEYYADHPEDRGGGAGAEGQKCSDGGVGNAAASSE</sequence>
<keyword evidence="3" id="KW-0418">Kinase</keyword>
<evidence type="ECO:0000259" key="2">
    <source>
        <dbReference type="Pfam" id="PF01636"/>
    </source>
</evidence>
<dbReference type="InterPro" id="IPR002575">
    <property type="entry name" value="Aminoglycoside_PTrfase"/>
</dbReference>
<evidence type="ECO:0000313" key="4">
    <source>
        <dbReference type="Proteomes" id="UP001301769"/>
    </source>
</evidence>
<proteinExistence type="predicted"/>
<comment type="caution">
    <text evidence="3">The sequence shown here is derived from an EMBL/GenBank/DDBJ whole genome shotgun (WGS) entry which is preliminary data.</text>
</comment>
<feature type="domain" description="Aminoglycoside phosphotransferase" evidence="2">
    <location>
        <begin position="103"/>
        <end position="321"/>
    </location>
</feature>
<accession>A0AAN6YAS1</accession>
<feature type="compositionally biased region" description="Low complexity" evidence="1">
    <location>
        <begin position="16"/>
        <end position="27"/>
    </location>
</feature>
<dbReference type="Proteomes" id="UP001301769">
    <property type="component" value="Unassembled WGS sequence"/>
</dbReference>
<organism evidence="3 4">
    <name type="scientific">Rhypophila decipiens</name>
    <dbReference type="NCBI Taxonomy" id="261697"/>
    <lineage>
        <taxon>Eukaryota</taxon>
        <taxon>Fungi</taxon>
        <taxon>Dikarya</taxon>
        <taxon>Ascomycota</taxon>
        <taxon>Pezizomycotina</taxon>
        <taxon>Sordariomycetes</taxon>
        <taxon>Sordariomycetidae</taxon>
        <taxon>Sordariales</taxon>
        <taxon>Naviculisporaceae</taxon>
        <taxon>Rhypophila</taxon>
    </lineage>
</organism>
<name>A0AAN6YAS1_9PEZI</name>
<dbReference type="PANTHER" id="PTHR21310">
    <property type="entry name" value="AMINOGLYCOSIDE PHOSPHOTRANSFERASE-RELATED-RELATED"/>
    <property type="match status" value="1"/>
</dbReference>
<reference evidence="3" key="2">
    <citation type="submission" date="2023-05" db="EMBL/GenBank/DDBJ databases">
        <authorList>
            <consortium name="Lawrence Berkeley National Laboratory"/>
            <person name="Steindorff A."/>
            <person name="Hensen N."/>
            <person name="Bonometti L."/>
            <person name="Westerberg I."/>
            <person name="Brannstrom I.O."/>
            <person name="Guillou S."/>
            <person name="Cros-Aarteil S."/>
            <person name="Calhoun S."/>
            <person name="Haridas S."/>
            <person name="Kuo A."/>
            <person name="Mondo S."/>
            <person name="Pangilinan J."/>
            <person name="Riley R."/>
            <person name="Labutti K."/>
            <person name="Andreopoulos B."/>
            <person name="Lipzen A."/>
            <person name="Chen C."/>
            <person name="Yanf M."/>
            <person name="Daum C."/>
            <person name="Ng V."/>
            <person name="Clum A."/>
            <person name="Ohm R."/>
            <person name="Martin F."/>
            <person name="Silar P."/>
            <person name="Natvig D."/>
            <person name="Lalanne C."/>
            <person name="Gautier V."/>
            <person name="Ament-Velasquez S.L."/>
            <person name="Kruys A."/>
            <person name="Hutchinson M.I."/>
            <person name="Powell A.J."/>
            <person name="Barry K."/>
            <person name="Miller A.N."/>
            <person name="Grigoriev I.V."/>
            <person name="Debuchy R."/>
            <person name="Gladieux P."/>
            <person name="Thoren M.H."/>
            <person name="Johannesson H."/>
        </authorList>
    </citation>
    <scope>NUCLEOTIDE SEQUENCE</scope>
    <source>
        <strain evidence="3">PSN293</strain>
    </source>
</reference>
<feature type="region of interest" description="Disordered" evidence="1">
    <location>
        <begin position="359"/>
        <end position="385"/>
    </location>
</feature>
<evidence type="ECO:0000313" key="3">
    <source>
        <dbReference type="EMBL" id="KAK4215130.1"/>
    </source>
</evidence>
<dbReference type="Pfam" id="PF01636">
    <property type="entry name" value="APH"/>
    <property type="match status" value="1"/>
</dbReference>
<dbReference type="InterPro" id="IPR051678">
    <property type="entry name" value="AGP_Transferase"/>
</dbReference>
<keyword evidence="4" id="KW-1185">Reference proteome</keyword>
<protein>
    <submittedName>
        <fullName evidence="3">Kinase-like domain-containing protein</fullName>
    </submittedName>
</protein>
<dbReference type="CDD" id="cd05120">
    <property type="entry name" value="APH_ChoK_like"/>
    <property type="match status" value="1"/>
</dbReference>
<feature type="region of interest" description="Disordered" evidence="1">
    <location>
        <begin position="1"/>
        <end position="27"/>
    </location>
</feature>
<dbReference type="GO" id="GO:0016301">
    <property type="term" value="F:kinase activity"/>
    <property type="evidence" value="ECO:0007669"/>
    <property type="project" value="UniProtKB-KW"/>
</dbReference>
<gene>
    <name evidence="3" type="ORF">QBC37DRAFT_419700</name>
</gene>
<evidence type="ECO:0000256" key="1">
    <source>
        <dbReference type="SAM" id="MobiDB-lite"/>
    </source>
</evidence>
<dbReference type="SUPFAM" id="SSF56112">
    <property type="entry name" value="Protein kinase-like (PK-like)"/>
    <property type="match status" value="1"/>
</dbReference>
<keyword evidence="3" id="KW-0808">Transferase</keyword>
<dbReference type="EMBL" id="MU858083">
    <property type="protein sequence ID" value="KAK4215130.1"/>
    <property type="molecule type" value="Genomic_DNA"/>
</dbReference>
<reference evidence="3" key="1">
    <citation type="journal article" date="2023" name="Mol. Phylogenet. Evol.">
        <title>Genome-scale phylogeny and comparative genomics of the fungal order Sordariales.</title>
        <authorList>
            <person name="Hensen N."/>
            <person name="Bonometti L."/>
            <person name="Westerberg I."/>
            <person name="Brannstrom I.O."/>
            <person name="Guillou S."/>
            <person name="Cros-Aarteil S."/>
            <person name="Calhoun S."/>
            <person name="Haridas S."/>
            <person name="Kuo A."/>
            <person name="Mondo S."/>
            <person name="Pangilinan J."/>
            <person name="Riley R."/>
            <person name="LaButti K."/>
            <person name="Andreopoulos B."/>
            <person name="Lipzen A."/>
            <person name="Chen C."/>
            <person name="Yan M."/>
            <person name="Daum C."/>
            <person name="Ng V."/>
            <person name="Clum A."/>
            <person name="Steindorff A."/>
            <person name="Ohm R.A."/>
            <person name="Martin F."/>
            <person name="Silar P."/>
            <person name="Natvig D.O."/>
            <person name="Lalanne C."/>
            <person name="Gautier V."/>
            <person name="Ament-Velasquez S.L."/>
            <person name="Kruys A."/>
            <person name="Hutchinson M.I."/>
            <person name="Powell A.J."/>
            <person name="Barry K."/>
            <person name="Miller A.N."/>
            <person name="Grigoriev I.V."/>
            <person name="Debuchy R."/>
            <person name="Gladieux P."/>
            <person name="Hiltunen Thoren M."/>
            <person name="Johannesson H."/>
        </authorList>
    </citation>
    <scope>NUCLEOTIDE SEQUENCE</scope>
    <source>
        <strain evidence="3">PSN293</strain>
    </source>
</reference>
<dbReference type="Gene3D" id="3.90.1200.10">
    <property type="match status" value="1"/>
</dbReference>